<accession>D1PS23</accession>
<dbReference type="AlphaFoldDB" id="D1PS23"/>
<evidence type="ECO:0000313" key="1">
    <source>
        <dbReference type="EMBL" id="EFB74551.1"/>
    </source>
</evidence>
<dbReference type="Proteomes" id="UP000003438">
    <property type="component" value="Unassembled WGS sequence"/>
</dbReference>
<evidence type="ECO:0000313" key="2">
    <source>
        <dbReference type="Proteomes" id="UP000003438"/>
    </source>
</evidence>
<dbReference type="STRING" id="411471.SUBVAR_07206"/>
<comment type="caution">
    <text evidence="1">The sequence shown here is derived from an EMBL/GenBank/DDBJ whole genome shotgun (WGS) entry which is preliminary data.</text>
</comment>
<dbReference type="EMBL" id="ACBY02000068">
    <property type="protein sequence ID" value="EFB74551.1"/>
    <property type="molecule type" value="Genomic_DNA"/>
</dbReference>
<protein>
    <submittedName>
        <fullName evidence="1">Uncharacterized protein</fullName>
    </submittedName>
</protein>
<gene>
    <name evidence="1" type="ORF">SUBVAR_07206</name>
</gene>
<dbReference type="eggNOG" id="COG3459">
    <property type="taxonomic scope" value="Bacteria"/>
</dbReference>
<proteinExistence type="predicted"/>
<dbReference type="eggNOG" id="COG1653">
    <property type="taxonomic scope" value="Bacteria"/>
</dbReference>
<keyword evidence="2" id="KW-1185">Reference proteome</keyword>
<name>D1PS23_9FIRM</name>
<organism evidence="1 2">
    <name type="scientific">Subdoligranulum variabile DSM 15176</name>
    <dbReference type="NCBI Taxonomy" id="411471"/>
    <lineage>
        <taxon>Bacteria</taxon>
        <taxon>Bacillati</taxon>
        <taxon>Bacillota</taxon>
        <taxon>Clostridia</taxon>
        <taxon>Eubacteriales</taxon>
        <taxon>Oscillospiraceae</taxon>
        <taxon>Subdoligranulum</taxon>
    </lineage>
</organism>
<sequence>MANCVTKAHSDPNADFGEGYWCDHWTYDLDLIENYLAAYPDEKDALLFGPRNYRWYASRAAVLPLAKRCCRTDAGLRQYHSIDPETRQQADGNWLVEEGGSVARSTLMEKLLLLCAIKAATLDSAGMGVEMEGGKPGWYDALNGLPGLFGSSMAETCELDRLLTFTITALEGRAGTVELYTEMAQLLGRAATIMMNDAPWTRWQQMTRLREAYRTATAHTLAGSRTAVACTELAAQLRALQTRVREGIHRAEALGGGLIPTYFSFEATGITETAEGLVPTGLTPQPLPYFLEGPVRRLKTAMTAEEKAQLEENVRTSDLYDPALRMYKVNASLNDTSFEVGRARAFTPGWLENESIWLHMEYKYLLELLKSGLYHRFFAAFCDAAVPFLDPAVYGRSPLENVSFLGSSVNPDPAARGRGFVARLIPADGDVVAMKSVLEANKDYENPSFGNQKTYEFFAEEASAVDYSLVTRYDTAIGDAFGQAIEAVQKGEKDKETALKDFYSEVQAVYPEIEVPA</sequence>
<dbReference type="HOGENOM" id="CLU_526678_0_0_9"/>
<reference evidence="1" key="1">
    <citation type="submission" date="2009-12" db="EMBL/GenBank/DDBJ databases">
        <authorList>
            <person name="Weinstock G."/>
            <person name="Sodergren E."/>
            <person name="Clifton S."/>
            <person name="Fulton L."/>
            <person name="Fulton B."/>
            <person name="Courtney L."/>
            <person name="Fronick C."/>
            <person name="Harrison M."/>
            <person name="Strong C."/>
            <person name="Farmer C."/>
            <person name="Delahaunty K."/>
            <person name="Markovic C."/>
            <person name="Hall O."/>
            <person name="Minx P."/>
            <person name="Tomlinson C."/>
            <person name="Mitreva M."/>
            <person name="Nelson J."/>
            <person name="Hou S."/>
            <person name="Wollam A."/>
            <person name="Pepin K.H."/>
            <person name="Johnson M."/>
            <person name="Bhonagiri V."/>
            <person name="Nash W.E."/>
            <person name="Warren W."/>
            <person name="Chinwalla A."/>
            <person name="Mardis E.R."/>
            <person name="Wilson R.K."/>
        </authorList>
    </citation>
    <scope>NUCLEOTIDE SEQUENCE [LARGE SCALE GENOMIC DNA]</scope>
    <source>
        <strain evidence="1">DSM 15176</strain>
    </source>
</reference>